<feature type="region of interest" description="Disordered" evidence="1">
    <location>
        <begin position="324"/>
        <end position="352"/>
    </location>
</feature>
<dbReference type="Proteomes" id="UP000037510">
    <property type="component" value="Unassembled WGS sequence"/>
</dbReference>
<comment type="caution">
    <text evidence="2">The sequence shown here is derived from an EMBL/GenBank/DDBJ whole genome shotgun (WGS) entry which is preliminary data.</text>
</comment>
<evidence type="ECO:0000313" key="3">
    <source>
        <dbReference type="Proteomes" id="UP000037510"/>
    </source>
</evidence>
<accession>A0A0L7LUF6</accession>
<dbReference type="EMBL" id="JTDY01000067">
    <property type="protein sequence ID" value="KOB79077.1"/>
    <property type="molecule type" value="Genomic_DNA"/>
</dbReference>
<dbReference type="Gene3D" id="3.40.50.2300">
    <property type="match status" value="1"/>
</dbReference>
<name>A0A0L7LUF6_OPEBR</name>
<protein>
    <submittedName>
        <fullName evidence="2">Ionotropic glutamate receptor</fullName>
    </submittedName>
</protein>
<feature type="compositionally biased region" description="Acidic residues" evidence="1">
    <location>
        <begin position="331"/>
        <end position="351"/>
    </location>
</feature>
<proteinExistence type="predicted"/>
<dbReference type="AlphaFoldDB" id="A0A0L7LUF6"/>
<keyword evidence="2" id="KW-0675">Receptor</keyword>
<evidence type="ECO:0000256" key="1">
    <source>
        <dbReference type="SAM" id="MobiDB-lite"/>
    </source>
</evidence>
<evidence type="ECO:0000313" key="2">
    <source>
        <dbReference type="EMBL" id="KOB79077.1"/>
    </source>
</evidence>
<organism evidence="2 3">
    <name type="scientific">Operophtera brumata</name>
    <name type="common">Winter moth</name>
    <name type="synonym">Phalaena brumata</name>
    <dbReference type="NCBI Taxonomy" id="104452"/>
    <lineage>
        <taxon>Eukaryota</taxon>
        <taxon>Metazoa</taxon>
        <taxon>Ecdysozoa</taxon>
        <taxon>Arthropoda</taxon>
        <taxon>Hexapoda</taxon>
        <taxon>Insecta</taxon>
        <taxon>Pterygota</taxon>
        <taxon>Neoptera</taxon>
        <taxon>Endopterygota</taxon>
        <taxon>Lepidoptera</taxon>
        <taxon>Glossata</taxon>
        <taxon>Ditrysia</taxon>
        <taxon>Geometroidea</taxon>
        <taxon>Geometridae</taxon>
        <taxon>Larentiinae</taxon>
        <taxon>Operophtera</taxon>
    </lineage>
</organism>
<reference evidence="2 3" key="1">
    <citation type="journal article" date="2015" name="Genome Biol. Evol.">
        <title>The genome of winter moth (Operophtera brumata) provides a genomic perspective on sexual dimorphism and phenology.</title>
        <authorList>
            <person name="Derks M.F."/>
            <person name="Smit S."/>
            <person name="Salis L."/>
            <person name="Schijlen E."/>
            <person name="Bossers A."/>
            <person name="Mateman C."/>
            <person name="Pijl A.S."/>
            <person name="de Ridder D."/>
            <person name="Groenen M.A."/>
            <person name="Visser M.E."/>
            <person name="Megens H.J."/>
        </authorList>
    </citation>
    <scope>NUCLEOTIDE SEQUENCE [LARGE SCALE GENOMIC DNA]</scope>
    <source>
        <strain evidence="2">WM2013NL</strain>
        <tissue evidence="2">Head and thorax</tissue>
    </source>
</reference>
<keyword evidence="3" id="KW-1185">Reference proteome</keyword>
<gene>
    <name evidence="2" type="ORF">OBRU01_01280</name>
</gene>
<sequence length="386" mass="44022">MWVCGMAAAHALSQIAGIFNRAAITQKNAFNESMRNVHSGQYKIQTVIVEPQRADSYSVWRDLLSWTFNESMRNVHSGQYKIQTVIVEPQRADSYSVWRDRKYHSSTVARGHSTRVYTTSNADNTRFKRSSWSRRELTATPCGEIVSVIVVLSWTFNESKRNVHSGQYKIQTVIVEPQRADCYSVWRDRKYHSSTVARGHSTRVCTTSTAGNTRFKRSSWSRRELTATPCGEIVSVIVVLSWTFNETMRNVNSGQYKIKTVIVEPQRADSYSSREVRPGDLAYLMESLCSKVMKPIAVVGPQTPTSDGAIRHQCARAHIPHIQASWQPLDPDSEPDNQDDDENETQDEDVEPTFKKISINFHPESDELSIALARLLNFYKWESFTV</sequence>